<feature type="compositionally biased region" description="Acidic residues" evidence="2">
    <location>
        <begin position="236"/>
        <end position="278"/>
    </location>
</feature>
<evidence type="ECO:0000256" key="2">
    <source>
        <dbReference type="SAM" id="MobiDB-lite"/>
    </source>
</evidence>
<dbReference type="InterPro" id="IPR000683">
    <property type="entry name" value="Gfo/Idh/MocA-like_OxRdtase_N"/>
</dbReference>
<dbReference type="SUPFAM" id="SSF51735">
    <property type="entry name" value="NAD(P)-binding Rossmann-fold domains"/>
    <property type="match status" value="1"/>
</dbReference>
<feature type="region of interest" description="Disordered" evidence="2">
    <location>
        <begin position="92"/>
        <end position="372"/>
    </location>
</feature>
<evidence type="ECO:0000256" key="1">
    <source>
        <dbReference type="ARBA" id="ARBA00023002"/>
    </source>
</evidence>
<dbReference type="Pfam" id="PF01408">
    <property type="entry name" value="GFO_IDH_MocA"/>
    <property type="match status" value="1"/>
</dbReference>
<feature type="domain" description="Gfo/Idh/MocA-like oxidoreductase N-terminal" evidence="3">
    <location>
        <begin position="374"/>
        <end position="428"/>
    </location>
</feature>
<dbReference type="GO" id="GO:0000166">
    <property type="term" value="F:nucleotide binding"/>
    <property type="evidence" value="ECO:0007669"/>
    <property type="project" value="InterPro"/>
</dbReference>
<reference evidence="4" key="1">
    <citation type="journal article" date="2015" name="Nature">
        <title>Complex archaea that bridge the gap between prokaryotes and eukaryotes.</title>
        <authorList>
            <person name="Spang A."/>
            <person name="Saw J.H."/>
            <person name="Jorgensen S.L."/>
            <person name="Zaremba-Niedzwiedzka K."/>
            <person name="Martijn J."/>
            <person name="Lind A.E."/>
            <person name="van Eijk R."/>
            <person name="Schleper C."/>
            <person name="Guy L."/>
            <person name="Ettema T.J."/>
        </authorList>
    </citation>
    <scope>NUCLEOTIDE SEQUENCE</scope>
</reference>
<protein>
    <recommendedName>
        <fullName evidence="3">Gfo/Idh/MocA-like oxidoreductase N-terminal domain-containing protein</fullName>
    </recommendedName>
</protein>
<keyword evidence="1" id="KW-0560">Oxidoreductase</keyword>
<feature type="compositionally biased region" description="Basic residues" evidence="2">
    <location>
        <begin position="283"/>
        <end position="295"/>
    </location>
</feature>
<feature type="compositionally biased region" description="Acidic residues" evidence="2">
    <location>
        <begin position="313"/>
        <end position="334"/>
    </location>
</feature>
<dbReference type="AlphaFoldDB" id="A0A0F9H6X2"/>
<sequence>MEELMRSGPAPPAQYIDDSKIFERLDRFVENPIGLREWLETLASQDAGRAEMALQALKIKYPDLHRILRKQDGGGYDSVTNEILDKELHGVEPLSRQPVEPQRIEVVAPEEVQPVTSEKQKDEKSVQATEEREMPSNETRRRRSMRKRRRNKTYMEDKGMKGRPSMRHKSMDLPYMKRKQDKGPETPFDPESARRYVEQIPEVSPDEVEHIEEVTEIEPVEPAGEYGMEPECPEPAVEEIPEVSEEEVEEMEGEYGEEMEGEEMEGEEEEEEEEEDMDDRARRSMRLHRSRRRQYSAKEPPAKKAKERRAQDDDVDLDADLDDIPEVGEDEVEVCEPGCTVPYPEEGEEMEMEASAKTETDEKVADGEGAEEKETVFETFLSRAKMDALEDPNVEMIDICLPPSWHADVAIAALKAGKHVFCEKPIALN</sequence>
<dbReference type="EMBL" id="LAZR01023764">
    <property type="protein sequence ID" value="KKL77380.1"/>
    <property type="molecule type" value="Genomic_DNA"/>
</dbReference>
<feature type="compositionally biased region" description="Basic and acidic residues" evidence="2">
    <location>
        <begin position="300"/>
        <end position="312"/>
    </location>
</feature>
<feature type="compositionally biased region" description="Basic and acidic residues" evidence="2">
    <location>
        <begin position="118"/>
        <end position="139"/>
    </location>
</feature>
<feature type="compositionally biased region" description="Basic and acidic residues" evidence="2">
    <location>
        <begin position="354"/>
        <end position="372"/>
    </location>
</feature>
<organism evidence="4">
    <name type="scientific">marine sediment metagenome</name>
    <dbReference type="NCBI Taxonomy" id="412755"/>
    <lineage>
        <taxon>unclassified sequences</taxon>
        <taxon>metagenomes</taxon>
        <taxon>ecological metagenomes</taxon>
    </lineage>
</organism>
<dbReference type="PANTHER" id="PTHR43818:SF11">
    <property type="entry name" value="BCDNA.GH03377"/>
    <property type="match status" value="1"/>
</dbReference>
<comment type="caution">
    <text evidence="4">The sequence shown here is derived from an EMBL/GenBank/DDBJ whole genome shotgun (WGS) entry which is preliminary data.</text>
</comment>
<name>A0A0F9H6X2_9ZZZZ</name>
<feature type="compositionally biased region" description="Basic residues" evidence="2">
    <location>
        <begin position="140"/>
        <end position="152"/>
    </location>
</feature>
<dbReference type="PANTHER" id="PTHR43818">
    <property type="entry name" value="BCDNA.GH03377"/>
    <property type="match status" value="1"/>
</dbReference>
<dbReference type="GO" id="GO:0016491">
    <property type="term" value="F:oxidoreductase activity"/>
    <property type="evidence" value="ECO:0007669"/>
    <property type="project" value="UniProtKB-KW"/>
</dbReference>
<evidence type="ECO:0000313" key="4">
    <source>
        <dbReference type="EMBL" id="KKL77380.1"/>
    </source>
</evidence>
<evidence type="ECO:0000259" key="3">
    <source>
        <dbReference type="Pfam" id="PF01408"/>
    </source>
</evidence>
<dbReference type="InterPro" id="IPR036291">
    <property type="entry name" value="NAD(P)-bd_dom_sf"/>
</dbReference>
<accession>A0A0F9H6X2</accession>
<dbReference type="InterPro" id="IPR050463">
    <property type="entry name" value="Gfo/Idh/MocA_oxidrdct_glycsds"/>
</dbReference>
<gene>
    <name evidence="4" type="ORF">LCGC14_2035440</name>
</gene>
<proteinExistence type="predicted"/>
<feature type="non-terminal residue" evidence="4">
    <location>
        <position position="429"/>
    </location>
</feature>
<dbReference type="Gene3D" id="3.40.50.720">
    <property type="entry name" value="NAD(P)-binding Rossmann-like Domain"/>
    <property type="match status" value="1"/>
</dbReference>